<comment type="caution">
    <text evidence="1">The sequence shown here is derived from an EMBL/GenBank/DDBJ whole genome shotgun (WGS) entry which is preliminary data.</text>
</comment>
<proteinExistence type="predicted"/>
<name>A0A5C6S4U3_9BACT</name>
<dbReference type="AlphaFoldDB" id="A0A5C6S4U3"/>
<organism evidence="1 2">
    <name type="scientific">Phaeodactylibacter luteus</name>
    <dbReference type="NCBI Taxonomy" id="1564516"/>
    <lineage>
        <taxon>Bacteria</taxon>
        <taxon>Pseudomonadati</taxon>
        <taxon>Bacteroidota</taxon>
        <taxon>Saprospiria</taxon>
        <taxon>Saprospirales</taxon>
        <taxon>Haliscomenobacteraceae</taxon>
        <taxon>Phaeodactylibacter</taxon>
    </lineage>
</organism>
<gene>
    <name evidence="1" type="ORF">FRY97_01850</name>
</gene>
<protein>
    <recommendedName>
        <fullName evidence="3">Lipoprotein</fullName>
    </recommendedName>
</protein>
<sequence length="196" mass="21108">MQRITICLWAIVYIALVSCERENFLEITEAPEAAPPTTIEYQQGFALKAQEGDVFIAEGTAKRITGAGGFTSYAISSGAIICEGGSAYSTSYTGENFFVLEFYEFEGEHYVTQAGITTEVDGQPTVLFSLVPPGSGCQEQTAAVTINAITETEISGTFTGDFFRMDGPVGNDLPCGGFVYVDEYTASFSLSYEDCE</sequence>
<dbReference type="PROSITE" id="PS51257">
    <property type="entry name" value="PROKAR_LIPOPROTEIN"/>
    <property type="match status" value="1"/>
</dbReference>
<dbReference type="OrthoDB" id="9828735at2"/>
<evidence type="ECO:0000313" key="2">
    <source>
        <dbReference type="Proteomes" id="UP000321580"/>
    </source>
</evidence>
<dbReference type="EMBL" id="VOOR01000003">
    <property type="protein sequence ID" value="TXB68831.1"/>
    <property type="molecule type" value="Genomic_DNA"/>
</dbReference>
<dbReference type="RefSeq" id="WP_147165717.1">
    <property type="nucleotide sequence ID" value="NZ_VOOR01000003.1"/>
</dbReference>
<evidence type="ECO:0008006" key="3">
    <source>
        <dbReference type="Google" id="ProtNLM"/>
    </source>
</evidence>
<evidence type="ECO:0000313" key="1">
    <source>
        <dbReference type="EMBL" id="TXB68831.1"/>
    </source>
</evidence>
<reference evidence="1 2" key="1">
    <citation type="submission" date="2019-08" db="EMBL/GenBank/DDBJ databases">
        <title>Genome of Phaeodactylibacter luteus.</title>
        <authorList>
            <person name="Bowman J.P."/>
        </authorList>
    </citation>
    <scope>NUCLEOTIDE SEQUENCE [LARGE SCALE GENOMIC DNA]</scope>
    <source>
        <strain evidence="1 2">KCTC 42180</strain>
    </source>
</reference>
<accession>A0A5C6S4U3</accession>
<keyword evidence="2" id="KW-1185">Reference proteome</keyword>
<dbReference type="Proteomes" id="UP000321580">
    <property type="component" value="Unassembled WGS sequence"/>
</dbReference>